<feature type="chain" id="PRO_5016765002" description="Secreted protein" evidence="2">
    <location>
        <begin position="30"/>
        <end position="387"/>
    </location>
</feature>
<accession>A0A345P6R8</accession>
<evidence type="ECO:0000256" key="1">
    <source>
        <dbReference type="SAM" id="MobiDB-lite"/>
    </source>
</evidence>
<feature type="compositionally biased region" description="Polar residues" evidence="1">
    <location>
        <begin position="314"/>
        <end position="328"/>
    </location>
</feature>
<dbReference type="RefSeq" id="WP_114899087.1">
    <property type="nucleotide sequence ID" value="NZ_CP031222.1"/>
</dbReference>
<evidence type="ECO:0000313" key="3">
    <source>
        <dbReference type="EMBL" id="AXI02977.1"/>
    </source>
</evidence>
<feature type="compositionally biased region" description="Polar residues" evidence="1">
    <location>
        <begin position="115"/>
        <end position="126"/>
    </location>
</feature>
<dbReference type="KEGG" id="mbah:HYN46_09070"/>
<feature type="region of interest" description="Disordered" evidence="1">
    <location>
        <begin position="278"/>
        <end position="328"/>
    </location>
</feature>
<feature type="compositionally biased region" description="Basic and acidic residues" evidence="1">
    <location>
        <begin position="163"/>
        <end position="172"/>
    </location>
</feature>
<keyword evidence="4" id="KW-1185">Reference proteome</keyword>
<keyword evidence="2" id="KW-0732">Signal</keyword>
<dbReference type="EMBL" id="CP031222">
    <property type="protein sequence ID" value="AXI02977.1"/>
    <property type="molecule type" value="Genomic_DNA"/>
</dbReference>
<name>A0A345P6R8_9GAMM</name>
<feature type="region of interest" description="Disordered" evidence="1">
    <location>
        <begin position="31"/>
        <end position="172"/>
    </location>
</feature>
<feature type="compositionally biased region" description="Basic and acidic residues" evidence="1">
    <location>
        <begin position="100"/>
        <end position="114"/>
    </location>
</feature>
<organism evidence="3 4">
    <name type="scientific">Aquirhabdus parva</name>
    <dbReference type="NCBI Taxonomy" id="2283318"/>
    <lineage>
        <taxon>Bacteria</taxon>
        <taxon>Pseudomonadati</taxon>
        <taxon>Pseudomonadota</taxon>
        <taxon>Gammaproteobacteria</taxon>
        <taxon>Moraxellales</taxon>
        <taxon>Moraxellaceae</taxon>
        <taxon>Aquirhabdus</taxon>
    </lineage>
</organism>
<feature type="compositionally biased region" description="Polar residues" evidence="1">
    <location>
        <begin position="134"/>
        <end position="145"/>
    </location>
</feature>
<sequence length="387" mass="43373">MRRYNQLFIAVASVSMILGVTVLSQVSYADEANPGHEQRSGQSNQRGGEHRERADNGAMRTGRMPAGGGIANPQANRPQWTGNAQTAFNQPIATPVQSNPRHDGWHGSGNRDHTQQGQMPSPQVTPGTAPAFNHGSNPNRPNESFQGVDRRTNDRSGWNGVRGDSRWNGDNHQRVWAGNGGFNQGWTNHYRMPYWQGDSGRYRVHYYRSWPSDYGWRDHGWRVNYQVVDPYWYAIVTSMAYSQAWSDAELAQAINDDNLRQQLIYDADIRQQMQASGYPADQMDYPPDEAEQPPYTPEYAQAYPASPEQPNPNSPLYQGPVTSNSTTSITTGEQVANRNANQNFLFLCNAGNRVEAAEALKQVQSPDFSVWKDIQQFNTCSSWATAP</sequence>
<dbReference type="Proteomes" id="UP000253940">
    <property type="component" value="Chromosome"/>
</dbReference>
<evidence type="ECO:0000256" key="2">
    <source>
        <dbReference type="SAM" id="SignalP"/>
    </source>
</evidence>
<reference evidence="3 4" key="1">
    <citation type="submission" date="2018-07" db="EMBL/GenBank/DDBJ databases">
        <title>Genome sequencing of Moraxellaceae gen. HYN0046.</title>
        <authorList>
            <person name="Kim M."/>
            <person name="Yi H."/>
        </authorList>
    </citation>
    <scope>NUCLEOTIDE SEQUENCE [LARGE SCALE GENOMIC DNA]</scope>
    <source>
        <strain evidence="3 4">HYN0046</strain>
    </source>
</reference>
<evidence type="ECO:0000313" key="4">
    <source>
        <dbReference type="Proteomes" id="UP000253940"/>
    </source>
</evidence>
<dbReference type="AlphaFoldDB" id="A0A345P6R8"/>
<evidence type="ECO:0008006" key="5">
    <source>
        <dbReference type="Google" id="ProtNLM"/>
    </source>
</evidence>
<protein>
    <recommendedName>
        <fullName evidence="5">Secreted protein</fullName>
    </recommendedName>
</protein>
<feature type="compositionally biased region" description="Polar residues" evidence="1">
    <location>
        <begin position="73"/>
        <end position="99"/>
    </location>
</feature>
<proteinExistence type="predicted"/>
<gene>
    <name evidence="3" type="ORF">HYN46_09070</name>
</gene>
<feature type="signal peptide" evidence="2">
    <location>
        <begin position="1"/>
        <end position="29"/>
    </location>
</feature>